<feature type="compositionally biased region" description="Basic and acidic residues" evidence="2">
    <location>
        <begin position="138"/>
        <end position="154"/>
    </location>
</feature>
<dbReference type="AlphaFoldDB" id="A0A815BC05"/>
<feature type="region of interest" description="Disordered" evidence="2">
    <location>
        <begin position="138"/>
        <end position="195"/>
    </location>
</feature>
<feature type="coiled-coil region" evidence="1">
    <location>
        <begin position="212"/>
        <end position="239"/>
    </location>
</feature>
<dbReference type="EMBL" id="CAJNON010000449">
    <property type="protein sequence ID" value="CAF1268602.1"/>
    <property type="molecule type" value="Genomic_DNA"/>
</dbReference>
<comment type="caution">
    <text evidence="3">The sequence shown here is derived from an EMBL/GenBank/DDBJ whole genome shotgun (WGS) entry which is preliminary data.</text>
</comment>
<feature type="compositionally biased region" description="Acidic residues" evidence="2">
    <location>
        <begin position="101"/>
        <end position="111"/>
    </location>
</feature>
<feature type="region of interest" description="Disordered" evidence="2">
    <location>
        <begin position="90"/>
        <end position="115"/>
    </location>
</feature>
<sequence length="381" mass="43936">MMVTTCDTVREKRVKNPRKFFSPSGSSQPLPSNYLIFISDTVSYSIVGRSSIKKINGKKATLVLNKKTFTGEIICSGTFTQCQEKMNEVQQASQPFANDETASDSEVDEDDFDHHDKNENEFIIEISEDYNENEEELFNRFDKPRNELLGEESRGKKRQSRHSHSASDGPRQKKQKQQQYSTERDQELNDEPMVQSSITIDQQGLLSDGKSLKLIEHKINDLNKNLVKMSNALRQMASTTRAGSQNLDHYRDANNQEIFPVTVEYCGRNLLDTIGTDFGDYARQLMRVLYTKDELQSCILPPGRQHLARPPLDAERFARLNEAVRVKYRLASHFYGDFFKYHLGPKLSDFLIEERRRDEQKNLRRQAKLPSVDLEPQPLTD</sequence>
<protein>
    <submittedName>
        <fullName evidence="3">Uncharacterized protein</fullName>
    </submittedName>
</protein>
<feature type="region of interest" description="Disordered" evidence="2">
    <location>
        <begin position="361"/>
        <end position="381"/>
    </location>
</feature>
<dbReference type="Proteomes" id="UP000663891">
    <property type="component" value="Unassembled WGS sequence"/>
</dbReference>
<organism evidence="3 4">
    <name type="scientific">Adineta steineri</name>
    <dbReference type="NCBI Taxonomy" id="433720"/>
    <lineage>
        <taxon>Eukaryota</taxon>
        <taxon>Metazoa</taxon>
        <taxon>Spiralia</taxon>
        <taxon>Gnathifera</taxon>
        <taxon>Rotifera</taxon>
        <taxon>Eurotatoria</taxon>
        <taxon>Bdelloidea</taxon>
        <taxon>Adinetida</taxon>
        <taxon>Adinetidae</taxon>
        <taxon>Adineta</taxon>
    </lineage>
</organism>
<evidence type="ECO:0000313" key="4">
    <source>
        <dbReference type="Proteomes" id="UP000663891"/>
    </source>
</evidence>
<dbReference type="OrthoDB" id="10053686at2759"/>
<accession>A0A815BC05</accession>
<evidence type="ECO:0000256" key="1">
    <source>
        <dbReference type="SAM" id="Coils"/>
    </source>
</evidence>
<name>A0A815BC05_9BILA</name>
<feature type="compositionally biased region" description="Basic residues" evidence="2">
    <location>
        <begin position="155"/>
        <end position="164"/>
    </location>
</feature>
<evidence type="ECO:0000313" key="3">
    <source>
        <dbReference type="EMBL" id="CAF1268602.1"/>
    </source>
</evidence>
<evidence type="ECO:0000256" key="2">
    <source>
        <dbReference type="SAM" id="MobiDB-lite"/>
    </source>
</evidence>
<gene>
    <name evidence="3" type="ORF">VCS650_LOCUS29286</name>
</gene>
<keyword evidence="1" id="KW-0175">Coiled coil</keyword>
<proteinExistence type="predicted"/>
<reference evidence="3" key="1">
    <citation type="submission" date="2021-02" db="EMBL/GenBank/DDBJ databases">
        <authorList>
            <person name="Nowell W R."/>
        </authorList>
    </citation>
    <scope>NUCLEOTIDE SEQUENCE</scope>
</reference>